<dbReference type="EMBL" id="ABFK02000016">
    <property type="protein sequence ID" value="EDS04558.1"/>
    <property type="molecule type" value="Genomic_DNA"/>
</dbReference>
<evidence type="ECO:0000313" key="1">
    <source>
        <dbReference type="EMBL" id="EDS04558.1"/>
    </source>
</evidence>
<reference evidence="1" key="1">
    <citation type="submission" date="2007-10" db="EMBL/GenBank/DDBJ databases">
        <authorList>
            <person name="Fulton L."/>
            <person name="Clifton S."/>
            <person name="Fulton B."/>
            <person name="Xu J."/>
            <person name="Minx P."/>
            <person name="Pepin K.H."/>
            <person name="Johnson M."/>
            <person name="Thiruvilangam P."/>
            <person name="Bhonagiri V."/>
            <person name="Nash W.E."/>
            <person name="Mardis E.R."/>
            <person name="Wilson R.K."/>
        </authorList>
    </citation>
    <scope>NUCLEOTIDE SEQUENCE [LARGE SCALE GENOMIC DNA]</scope>
    <source>
        <strain evidence="1">DSM 17216</strain>
    </source>
</reference>
<dbReference type="Proteomes" id="UP000005819">
    <property type="component" value="Unassembled WGS sequence"/>
</dbReference>
<accession>B0MTB5</accession>
<dbReference type="AlphaFoldDB" id="B0MTB5"/>
<sequence length="45" mass="4749">MKSGCSHRCIGGVRRIIFKLNIEIGSCGMEDACGKVKTKPPGKAA</sequence>
<comment type="caution">
    <text evidence="1">The sequence shown here is derived from an EMBL/GenBank/DDBJ whole genome shotgun (WGS) entry which is preliminary data.</text>
</comment>
<name>B0MTB5_9BACT</name>
<keyword evidence="2" id="KW-1185">Reference proteome</keyword>
<gene>
    <name evidence="1" type="ORF">ALIPUT_00429</name>
</gene>
<evidence type="ECO:0000313" key="2">
    <source>
        <dbReference type="Proteomes" id="UP000005819"/>
    </source>
</evidence>
<protein>
    <submittedName>
        <fullName evidence="1">Uncharacterized protein</fullName>
    </submittedName>
</protein>
<dbReference type="HOGENOM" id="CLU_3195253_0_0_10"/>
<organism evidence="1 2">
    <name type="scientific">Alistipes putredinis DSM 17216</name>
    <dbReference type="NCBI Taxonomy" id="445970"/>
    <lineage>
        <taxon>Bacteria</taxon>
        <taxon>Pseudomonadati</taxon>
        <taxon>Bacteroidota</taxon>
        <taxon>Bacteroidia</taxon>
        <taxon>Bacteroidales</taxon>
        <taxon>Rikenellaceae</taxon>
        <taxon>Alistipes</taxon>
    </lineage>
</organism>
<proteinExistence type="predicted"/>
<reference evidence="1" key="2">
    <citation type="submission" date="2013-09" db="EMBL/GenBank/DDBJ databases">
        <title>Draft genome sequence of Alistipes putredinis (DSM 17216).</title>
        <authorList>
            <person name="Sudarsanam P."/>
            <person name="Ley R."/>
            <person name="Guruge J."/>
            <person name="Turnbaugh P.J."/>
            <person name="Mahowald M."/>
            <person name="Liep D."/>
            <person name="Gordon J."/>
        </authorList>
    </citation>
    <scope>NUCLEOTIDE SEQUENCE</scope>
    <source>
        <strain evidence="1">DSM 17216</strain>
    </source>
</reference>